<dbReference type="AlphaFoldDB" id="A0A6H2A4G3"/>
<dbReference type="EMBL" id="MT144566">
    <property type="protein sequence ID" value="QJA55093.1"/>
    <property type="molecule type" value="Genomic_DNA"/>
</dbReference>
<protein>
    <submittedName>
        <fullName evidence="1">Uncharacterized protein</fullName>
    </submittedName>
</protein>
<sequence length="70" mass="8028">MKCPLVFSSNVTGMGEQRFVFADCLKEECAWWTPWDSSCAMLTIARWLNLLGDDIEEIKDKMPHAGQFTK</sequence>
<proteinExistence type="predicted"/>
<accession>A0A6H2A4G3</accession>
<name>A0A6H2A4G3_9ZZZZ</name>
<organism evidence="1">
    <name type="scientific">viral metagenome</name>
    <dbReference type="NCBI Taxonomy" id="1070528"/>
    <lineage>
        <taxon>unclassified sequences</taxon>
        <taxon>metagenomes</taxon>
        <taxon>organismal metagenomes</taxon>
    </lineage>
</organism>
<reference evidence="1" key="1">
    <citation type="submission" date="2020-03" db="EMBL/GenBank/DDBJ databases">
        <title>The deep terrestrial virosphere.</title>
        <authorList>
            <person name="Holmfeldt K."/>
            <person name="Nilsson E."/>
            <person name="Simone D."/>
            <person name="Lopez-Fernandez M."/>
            <person name="Wu X."/>
            <person name="de Brujin I."/>
            <person name="Lundin D."/>
            <person name="Andersson A."/>
            <person name="Bertilsson S."/>
            <person name="Dopson M."/>
        </authorList>
    </citation>
    <scope>NUCLEOTIDE SEQUENCE</scope>
    <source>
        <strain evidence="1">TM448A06729</strain>
    </source>
</reference>
<evidence type="ECO:0000313" key="1">
    <source>
        <dbReference type="EMBL" id="QJA55093.1"/>
    </source>
</evidence>
<gene>
    <name evidence="1" type="ORF">TM448A06729_0010</name>
</gene>